<dbReference type="AlphaFoldDB" id="A0A3N2QD22"/>
<evidence type="ECO:0000313" key="3">
    <source>
        <dbReference type="Proteomes" id="UP000270927"/>
    </source>
</evidence>
<protein>
    <submittedName>
        <fullName evidence="2">Uncharacterized protein</fullName>
    </submittedName>
</protein>
<feature type="transmembrane region" description="Helical" evidence="1">
    <location>
        <begin position="6"/>
        <end position="24"/>
    </location>
</feature>
<evidence type="ECO:0000313" key="2">
    <source>
        <dbReference type="EMBL" id="ROT47677.1"/>
    </source>
</evidence>
<keyword evidence="1" id="KW-0472">Membrane</keyword>
<feature type="transmembrane region" description="Helical" evidence="1">
    <location>
        <begin position="113"/>
        <end position="135"/>
    </location>
</feature>
<sequence>MHTLPYILSISISMIVFMATNLNLHNAVAFLFRENIVITRTVDDTNKICSYGVAPNKIFNCKLIEIDNIPENDTPSNTLDEMLKKDAKTGGVIQNVLSGLAICYHALANLLLYPIFSFLLLALSLGAILLGGIWVKKIKNEQSISASWIICNGLYFLFYLDLFLVVFQKKKVLCLCLELEKDFLLIIVSALIGYLSGKFFSNKLFKEKELP</sequence>
<feature type="transmembrane region" description="Helical" evidence="1">
    <location>
        <begin position="89"/>
        <end position="107"/>
    </location>
</feature>
<name>A0A3N2QD22_9BACT</name>
<feature type="transmembrane region" description="Helical" evidence="1">
    <location>
        <begin position="183"/>
        <end position="201"/>
    </location>
</feature>
<gene>
    <name evidence="2" type="ORF">EDM02_00985</name>
</gene>
<reference evidence="2 3" key="1">
    <citation type="submission" date="2018-09" db="EMBL/GenBank/DDBJ databases">
        <title>Comparative Genomics of Wolbachia-Cardinium Dual Endosymbiosis in a Plant-Parasitic Nematode.</title>
        <authorList>
            <person name="Brown A.M.V."/>
            <person name="Wasala S.K."/>
            <person name="Howe D.K."/>
            <person name="Peetz A.B."/>
            <person name="Zasada I.A."/>
            <person name="Denver D.R."/>
        </authorList>
    </citation>
    <scope>NUCLEOTIDE SEQUENCE [LARGE SCALE GENOMIC DNA]</scope>
    <source>
        <strain evidence="2 3">Pp_1</strain>
    </source>
</reference>
<proteinExistence type="predicted"/>
<feature type="transmembrane region" description="Helical" evidence="1">
    <location>
        <begin position="147"/>
        <end position="167"/>
    </location>
</feature>
<comment type="caution">
    <text evidence="2">The sequence shown here is derived from an EMBL/GenBank/DDBJ whole genome shotgun (WGS) entry which is preliminary data.</text>
</comment>
<keyword evidence="3" id="KW-1185">Reference proteome</keyword>
<keyword evidence="1" id="KW-1133">Transmembrane helix</keyword>
<dbReference type="Proteomes" id="UP000270927">
    <property type="component" value="Unassembled WGS sequence"/>
</dbReference>
<dbReference type="RefSeq" id="WP_123662343.1">
    <property type="nucleotide sequence ID" value="NZ_RARA01000017.1"/>
</dbReference>
<dbReference type="EMBL" id="RARA01000017">
    <property type="protein sequence ID" value="ROT47677.1"/>
    <property type="molecule type" value="Genomic_DNA"/>
</dbReference>
<dbReference type="OrthoDB" id="982320at2"/>
<organism evidence="2 3">
    <name type="scientific">Candidatus Cardinium hertigii</name>
    <dbReference type="NCBI Taxonomy" id="247481"/>
    <lineage>
        <taxon>Bacteria</taxon>
        <taxon>Pseudomonadati</taxon>
        <taxon>Bacteroidota</taxon>
        <taxon>Cytophagia</taxon>
        <taxon>Cytophagales</taxon>
        <taxon>Amoebophilaceae</taxon>
        <taxon>Candidatus Cardinium</taxon>
    </lineage>
</organism>
<evidence type="ECO:0000256" key="1">
    <source>
        <dbReference type="SAM" id="Phobius"/>
    </source>
</evidence>
<keyword evidence="1" id="KW-0812">Transmembrane</keyword>
<accession>A0A3N2QD22</accession>